<dbReference type="Proteomes" id="UP000077405">
    <property type="component" value="Plasmid pYZ2"/>
</dbReference>
<gene>
    <name evidence="6" type="ORF">A6A40_19205</name>
</gene>
<dbReference type="KEGG" id="ahu:A6A40_19205"/>
<dbReference type="EMBL" id="CP028903">
    <property type="protein sequence ID" value="AWB07195.1"/>
    <property type="molecule type" value="Genomic_DNA"/>
</dbReference>
<dbReference type="Pfam" id="PF07690">
    <property type="entry name" value="MFS_1"/>
    <property type="match status" value="1"/>
</dbReference>
<dbReference type="Gene3D" id="1.20.1250.20">
    <property type="entry name" value="MFS general substrate transporter like domains"/>
    <property type="match status" value="1"/>
</dbReference>
<feature type="domain" description="Major facilitator superfamily (MFS) profile" evidence="5">
    <location>
        <begin position="10"/>
        <end position="393"/>
    </location>
</feature>
<keyword evidence="6" id="KW-0614">Plasmid</keyword>
<feature type="transmembrane region" description="Helical" evidence="4">
    <location>
        <begin position="215"/>
        <end position="234"/>
    </location>
</feature>
<evidence type="ECO:0000313" key="6">
    <source>
        <dbReference type="EMBL" id="AWB07195.1"/>
    </source>
</evidence>
<feature type="transmembrane region" description="Helical" evidence="4">
    <location>
        <begin position="12"/>
        <end position="32"/>
    </location>
</feature>
<proteinExistence type="predicted"/>
<keyword evidence="1 4" id="KW-0812">Transmembrane</keyword>
<keyword evidence="3 4" id="KW-0472">Membrane</keyword>
<sequence>MAPLSRSRLPQAILLVSMLLVSAGQSILFATLPPAGRAIGLSDWQIGLIITLSSVAFIAASPVWGRLSDSRGRRGMIVLGLTGYALFTALFAWVLDLGMAGTLTPLASLVALVAVRVGFGTTVAAAMPAAQAHIVDITPPERRTAGLARLSAAYGLGTVAGPLFAAAFAGLGLVFPLYAAAGAAALAAVAVLGGLRHAPHRSAAAAMLKPNDPRLRLWLGIALGYFLVVAMVLQSLGFVVQDRLHLAPSETGRSVGFCLLASGLTAVAVQFLLSRLRVERPGRLLLAGLPAGIAGLCALCVSSTLPLFILGMVGIGGAMGLCMPGLSAAASLAMEDHEQGAAAGLIGAAQAGGFMLGPLVGASLYQLGGSLPFLSGIVILAALFALCLHRLRDGSAQHGQPVIAKQAVVGEET</sequence>
<feature type="transmembrane region" description="Helical" evidence="4">
    <location>
        <begin position="315"/>
        <end position="334"/>
    </location>
</feature>
<feature type="transmembrane region" description="Helical" evidence="4">
    <location>
        <begin position="151"/>
        <end position="171"/>
    </location>
</feature>
<dbReference type="AlphaFoldDB" id="A0A2R4VRY4"/>
<evidence type="ECO:0000256" key="2">
    <source>
        <dbReference type="ARBA" id="ARBA00022989"/>
    </source>
</evidence>
<feature type="transmembrane region" description="Helical" evidence="4">
    <location>
        <begin position="341"/>
        <end position="365"/>
    </location>
</feature>
<feature type="transmembrane region" description="Helical" evidence="4">
    <location>
        <begin position="76"/>
        <end position="95"/>
    </location>
</feature>
<dbReference type="PANTHER" id="PTHR23546">
    <property type="entry name" value="TRANSPORT PROTEIN"/>
    <property type="match status" value="1"/>
</dbReference>
<feature type="transmembrane region" description="Helical" evidence="4">
    <location>
        <begin position="254"/>
        <end position="273"/>
    </location>
</feature>
<dbReference type="GO" id="GO:0022857">
    <property type="term" value="F:transmembrane transporter activity"/>
    <property type="evidence" value="ECO:0007669"/>
    <property type="project" value="InterPro"/>
</dbReference>
<feature type="transmembrane region" description="Helical" evidence="4">
    <location>
        <begin position="285"/>
        <end position="309"/>
    </location>
</feature>
<geneLocation type="plasmid" evidence="6 7">
    <name>pYZ2</name>
</geneLocation>
<evidence type="ECO:0000256" key="1">
    <source>
        <dbReference type="ARBA" id="ARBA00022692"/>
    </source>
</evidence>
<feature type="transmembrane region" description="Helical" evidence="4">
    <location>
        <begin position="107"/>
        <end position="130"/>
    </location>
</feature>
<dbReference type="InterPro" id="IPR036259">
    <property type="entry name" value="MFS_trans_sf"/>
</dbReference>
<evidence type="ECO:0000313" key="7">
    <source>
        <dbReference type="Proteomes" id="UP000077405"/>
    </source>
</evidence>
<feature type="transmembrane region" description="Helical" evidence="4">
    <location>
        <begin position="177"/>
        <end position="195"/>
    </location>
</feature>
<keyword evidence="2 4" id="KW-1133">Transmembrane helix</keyword>
<dbReference type="SUPFAM" id="SSF103473">
    <property type="entry name" value="MFS general substrate transporter"/>
    <property type="match status" value="1"/>
</dbReference>
<dbReference type="RefSeq" id="WP_108547491.1">
    <property type="nucleotide sequence ID" value="NZ_CP028903.1"/>
</dbReference>
<dbReference type="InterPro" id="IPR020846">
    <property type="entry name" value="MFS_dom"/>
</dbReference>
<name>A0A2R4VRY4_9PROT</name>
<protein>
    <submittedName>
        <fullName evidence="6">MFS transporter</fullName>
    </submittedName>
</protein>
<dbReference type="PROSITE" id="PS50850">
    <property type="entry name" value="MFS"/>
    <property type="match status" value="1"/>
</dbReference>
<organism evidence="6 7">
    <name type="scientific">Azospirillum humicireducens</name>
    <dbReference type="NCBI Taxonomy" id="1226968"/>
    <lineage>
        <taxon>Bacteria</taxon>
        <taxon>Pseudomonadati</taxon>
        <taxon>Pseudomonadota</taxon>
        <taxon>Alphaproteobacteria</taxon>
        <taxon>Rhodospirillales</taxon>
        <taxon>Azospirillaceae</taxon>
        <taxon>Azospirillum</taxon>
    </lineage>
</organism>
<reference evidence="6 7" key="1">
    <citation type="submission" date="2018-04" db="EMBL/GenBank/DDBJ databases">
        <title>Complete genome sequence of the nitrogen-fixing bacterium Azospirillum humicireducens type strain SgZ-5.</title>
        <authorList>
            <person name="Yu Z."/>
        </authorList>
    </citation>
    <scope>NUCLEOTIDE SEQUENCE [LARGE SCALE GENOMIC DNA]</scope>
    <source>
        <strain evidence="6 7">SgZ-5</strain>
        <plasmid evidence="6 7">pYZ2</plasmid>
    </source>
</reference>
<dbReference type="OrthoDB" id="9810492at2"/>
<evidence type="ECO:0000256" key="4">
    <source>
        <dbReference type="SAM" id="Phobius"/>
    </source>
</evidence>
<evidence type="ECO:0000256" key="3">
    <source>
        <dbReference type="ARBA" id="ARBA00023136"/>
    </source>
</evidence>
<feature type="transmembrane region" description="Helical" evidence="4">
    <location>
        <begin position="44"/>
        <end position="64"/>
    </location>
</feature>
<accession>A0A2R4VRY4</accession>
<feature type="transmembrane region" description="Helical" evidence="4">
    <location>
        <begin position="371"/>
        <end position="388"/>
    </location>
</feature>
<keyword evidence="7" id="KW-1185">Reference proteome</keyword>
<dbReference type="PANTHER" id="PTHR23546:SF1">
    <property type="entry name" value="MEMBRANE PROTEIN"/>
    <property type="match status" value="1"/>
</dbReference>
<evidence type="ECO:0000259" key="5">
    <source>
        <dbReference type="PROSITE" id="PS50850"/>
    </source>
</evidence>
<dbReference type="InterPro" id="IPR011701">
    <property type="entry name" value="MFS"/>
</dbReference>